<sequence>MKQNDKSSGKLLVGKKKWWVLGGVLSLAIVTIGASSFLWLPLLTRDDHAPIVAAGEYKPNTLAARYSVPDDEIEVEITEELIRAFELFAKQAEGTNEVLRATEARLVKEDPHLRQALRDPMQTPLLPDSGYPTIEQRAAQFLPVVEYLMADYDSRQGAQPKNDRLRGALETELRRRIARQLRLESQQTILDEAYANGNRDPLLLYGQIISAPNKSVERRAAYKQAVDAIDGKPACELLKFVIYAHSARYDFDVDYSDMGFRVIDAHAVFFSMIEKFADKPPFMEFVLPYLSGYAAMGNRHAEGDFALKIAELPEEDLPVWVRNYFAHGVTHYLGGKVWNLRNLWRNTEKLPPGVDKITSLRGQLLVRAWCDRPNSVRLLTRLIEEQSLWGSTGRPNHHWFRLALRVVCDDPDVYETYLRQMKPVNVGSADDAMQIAALCANCTQQDTAIPYFSTFFLDGAFSERSWQTPADSDLQILMVASKVLDYRRTMASAEARGVVAADCFTVIAKILWDCGRYEDVAWLLENEPDSMTPAACRSYFLDLELLRSLLAVYDDRTKLLCQQLHQRVLSHGEHQNATDWKQIGHDLEALEEFVDDQDNLFVKTVRQCHQWATTFHQGQWVDLEINEDLIGWFVRDYEVEERDDGFVLSSSIKSSEDVLRPRLHFPMPLELELEVELLDSDTQDPYGIALVAGPMFHEDTVDTGGLGMMVRFQPGSWRFELTRPRTNQGGSVIQAFNTDGSSKAQMRMEVRPSGVEIFGNLESLRTVEGPTEHEGIIQIGRWRQVQLFYLPDVSVRYHVKRFRVRQLSDPDDA</sequence>
<feature type="transmembrane region" description="Helical" evidence="1">
    <location>
        <begin position="20"/>
        <end position="40"/>
    </location>
</feature>
<dbReference type="EMBL" id="SJPV01000001">
    <property type="protein sequence ID" value="TWU42568.1"/>
    <property type="molecule type" value="Genomic_DNA"/>
</dbReference>
<evidence type="ECO:0000313" key="3">
    <source>
        <dbReference type="Proteomes" id="UP000319143"/>
    </source>
</evidence>
<keyword evidence="1" id="KW-1133">Transmembrane helix</keyword>
<name>A0A5C6E0Y8_9BACT</name>
<keyword evidence="1" id="KW-0812">Transmembrane</keyword>
<comment type="caution">
    <text evidence="2">The sequence shown here is derived from an EMBL/GenBank/DDBJ whole genome shotgun (WGS) entry which is preliminary data.</text>
</comment>
<dbReference type="OrthoDB" id="275956at2"/>
<proteinExistence type="predicted"/>
<keyword evidence="1" id="KW-0472">Membrane</keyword>
<protein>
    <submittedName>
        <fullName evidence="2">Uncharacterized protein</fullName>
    </submittedName>
</protein>
<organism evidence="2 3">
    <name type="scientific">Novipirellula artificiosorum</name>
    <dbReference type="NCBI Taxonomy" id="2528016"/>
    <lineage>
        <taxon>Bacteria</taxon>
        <taxon>Pseudomonadati</taxon>
        <taxon>Planctomycetota</taxon>
        <taxon>Planctomycetia</taxon>
        <taxon>Pirellulales</taxon>
        <taxon>Pirellulaceae</taxon>
        <taxon>Novipirellula</taxon>
    </lineage>
</organism>
<dbReference type="RefSeq" id="WP_146524604.1">
    <property type="nucleotide sequence ID" value="NZ_SJPV01000001.1"/>
</dbReference>
<keyword evidence="3" id="KW-1185">Reference proteome</keyword>
<dbReference type="AlphaFoldDB" id="A0A5C6E0Y8"/>
<reference evidence="2 3" key="1">
    <citation type="submission" date="2019-02" db="EMBL/GenBank/DDBJ databases">
        <title>Deep-cultivation of Planctomycetes and their phenomic and genomic characterization uncovers novel biology.</title>
        <authorList>
            <person name="Wiegand S."/>
            <person name="Jogler M."/>
            <person name="Boedeker C."/>
            <person name="Pinto D."/>
            <person name="Vollmers J."/>
            <person name="Rivas-Marin E."/>
            <person name="Kohn T."/>
            <person name="Peeters S.H."/>
            <person name="Heuer A."/>
            <person name="Rast P."/>
            <person name="Oberbeckmann S."/>
            <person name="Bunk B."/>
            <person name="Jeske O."/>
            <person name="Meyerdierks A."/>
            <person name="Storesund J.E."/>
            <person name="Kallscheuer N."/>
            <person name="Luecker S."/>
            <person name="Lage O.M."/>
            <person name="Pohl T."/>
            <person name="Merkel B.J."/>
            <person name="Hornburger P."/>
            <person name="Mueller R.-W."/>
            <person name="Bruemmer F."/>
            <person name="Labrenz M."/>
            <person name="Spormann A.M."/>
            <person name="Op Den Camp H."/>
            <person name="Overmann J."/>
            <person name="Amann R."/>
            <person name="Jetten M.S.M."/>
            <person name="Mascher T."/>
            <person name="Medema M.H."/>
            <person name="Devos D.P."/>
            <person name="Kaster A.-K."/>
            <person name="Ovreas L."/>
            <person name="Rohde M."/>
            <person name="Galperin M.Y."/>
            <person name="Jogler C."/>
        </authorList>
    </citation>
    <scope>NUCLEOTIDE SEQUENCE [LARGE SCALE GENOMIC DNA]</scope>
    <source>
        <strain evidence="2 3">Poly41</strain>
    </source>
</reference>
<gene>
    <name evidence="2" type="ORF">Poly41_08650</name>
</gene>
<dbReference type="Proteomes" id="UP000319143">
    <property type="component" value="Unassembled WGS sequence"/>
</dbReference>
<evidence type="ECO:0000313" key="2">
    <source>
        <dbReference type="EMBL" id="TWU42568.1"/>
    </source>
</evidence>
<accession>A0A5C6E0Y8</accession>
<evidence type="ECO:0000256" key="1">
    <source>
        <dbReference type="SAM" id="Phobius"/>
    </source>
</evidence>